<evidence type="ECO:0000256" key="2">
    <source>
        <dbReference type="ARBA" id="ARBA00002631"/>
    </source>
</evidence>
<dbReference type="PROSITE" id="PS00130">
    <property type="entry name" value="U_DNA_GLYCOSYLASE"/>
    <property type="match status" value="1"/>
</dbReference>
<dbReference type="GO" id="GO:0004844">
    <property type="term" value="F:uracil DNA N-glycosylase activity"/>
    <property type="evidence" value="ECO:0007669"/>
    <property type="project" value="UniProtKB-UniRule"/>
</dbReference>
<dbReference type="InterPro" id="IPR018085">
    <property type="entry name" value="Ura-DNA_Glyclase_AS"/>
</dbReference>
<dbReference type="EMBL" id="CP015208">
    <property type="protein sequence ID" value="AOY56702.1"/>
    <property type="molecule type" value="Genomic_DNA"/>
</dbReference>
<proteinExistence type="inferred from homology"/>
<dbReference type="EC" id="3.2.2.27" evidence="4 8"/>
<evidence type="ECO:0000256" key="3">
    <source>
        <dbReference type="ARBA" id="ARBA00008184"/>
    </source>
</evidence>
<dbReference type="OrthoDB" id="9804372at2"/>
<feature type="domain" description="Uracil-DNA glycosylase-like" evidence="11">
    <location>
        <begin position="39"/>
        <end position="199"/>
    </location>
</feature>
<evidence type="ECO:0000256" key="4">
    <source>
        <dbReference type="ARBA" id="ARBA00012030"/>
    </source>
</evidence>
<comment type="catalytic activity">
    <reaction evidence="1 8 10">
        <text>Hydrolyzes single-stranded DNA or mismatched double-stranded DNA and polynucleotides, releasing free uracil.</text>
        <dbReference type="EC" id="3.2.2.27"/>
    </reaction>
</comment>
<dbReference type="AlphaFoldDB" id="A0A1D9E0W0"/>
<dbReference type="GO" id="GO:0097510">
    <property type="term" value="P:base-excision repair, AP site formation via deaminated base removal"/>
    <property type="evidence" value="ECO:0007669"/>
    <property type="project" value="TreeGrafter"/>
</dbReference>
<evidence type="ECO:0000259" key="11">
    <source>
        <dbReference type="SMART" id="SM00986"/>
    </source>
</evidence>
<dbReference type="Gene3D" id="3.40.470.10">
    <property type="entry name" value="Uracil-DNA glycosylase-like domain"/>
    <property type="match status" value="1"/>
</dbReference>
<organism evidence="12 13">
    <name type="scientific">Candidatus Rhodoluna planktonica</name>
    <dbReference type="NCBI Taxonomy" id="535712"/>
    <lineage>
        <taxon>Bacteria</taxon>
        <taxon>Bacillati</taxon>
        <taxon>Actinomycetota</taxon>
        <taxon>Actinomycetes</taxon>
        <taxon>Micrococcales</taxon>
        <taxon>Microbacteriaceae</taxon>
        <taxon>Luna cluster</taxon>
        <taxon>Luna-1 subcluster</taxon>
        <taxon>Rhodoluna</taxon>
    </lineage>
</organism>
<dbReference type="STRING" id="535712.A4Z71_02140"/>
<evidence type="ECO:0000256" key="10">
    <source>
        <dbReference type="RuleBase" id="RU003780"/>
    </source>
</evidence>
<evidence type="ECO:0000256" key="6">
    <source>
        <dbReference type="ARBA" id="ARBA00022801"/>
    </source>
</evidence>
<dbReference type="PANTHER" id="PTHR11264">
    <property type="entry name" value="URACIL-DNA GLYCOSYLASE"/>
    <property type="match status" value="1"/>
</dbReference>
<evidence type="ECO:0000256" key="8">
    <source>
        <dbReference type="HAMAP-Rule" id="MF_00148"/>
    </source>
</evidence>
<evidence type="ECO:0000256" key="5">
    <source>
        <dbReference type="ARBA" id="ARBA00022763"/>
    </source>
</evidence>
<dbReference type="Proteomes" id="UP000243784">
    <property type="component" value="Chromosome"/>
</dbReference>
<keyword evidence="8" id="KW-0963">Cytoplasm</keyword>
<evidence type="ECO:0000256" key="9">
    <source>
        <dbReference type="PROSITE-ProRule" id="PRU10072"/>
    </source>
</evidence>
<dbReference type="SMART" id="SM00987">
    <property type="entry name" value="UreE_C"/>
    <property type="match status" value="1"/>
</dbReference>
<gene>
    <name evidence="8" type="primary">ung</name>
    <name evidence="12" type="ORF">A4Z71_02140</name>
</gene>
<evidence type="ECO:0000313" key="12">
    <source>
        <dbReference type="EMBL" id="AOY56702.1"/>
    </source>
</evidence>
<dbReference type="CDD" id="cd10027">
    <property type="entry name" value="UDG-F1-like"/>
    <property type="match status" value="1"/>
</dbReference>
<comment type="function">
    <text evidence="2 8 10">Excises uracil residues from the DNA which can arise as a result of misincorporation of dUMP residues by DNA polymerase or due to deamination of cytosine.</text>
</comment>
<dbReference type="PANTHER" id="PTHR11264:SF0">
    <property type="entry name" value="URACIL-DNA GLYCOSYLASE"/>
    <property type="match status" value="1"/>
</dbReference>
<dbReference type="NCBIfam" id="NF003588">
    <property type="entry name" value="PRK05254.1-1"/>
    <property type="match status" value="1"/>
</dbReference>
<sequence length="218" mass="24048">MHPRWQELLSDQRGLFAQIELKLGNQDFLPPREQIMKAFEADPQSVKVVIVGQDPYPTPGVAIGLAFAIRRGTRPIPGSLRNIFKELGEDIGQSANVDESLETWLRQGVLLLNRHLTCASGQAGSHHNLGWAEITDAALRALDKLHGSKLVVVLWGNQAQQLESRLGKAQVIRGVHPSPLSAHRGFFGSKPFSNINRLLSEQGLPPIDWLGEKDAFGF</sequence>
<keyword evidence="7 8" id="KW-0234">DNA repair</keyword>
<dbReference type="SMART" id="SM00986">
    <property type="entry name" value="UDG"/>
    <property type="match status" value="1"/>
</dbReference>
<evidence type="ECO:0000256" key="1">
    <source>
        <dbReference type="ARBA" id="ARBA00001400"/>
    </source>
</evidence>
<evidence type="ECO:0000256" key="7">
    <source>
        <dbReference type="ARBA" id="ARBA00023204"/>
    </source>
</evidence>
<dbReference type="HAMAP" id="MF_00148">
    <property type="entry name" value="UDG"/>
    <property type="match status" value="1"/>
</dbReference>
<evidence type="ECO:0000313" key="13">
    <source>
        <dbReference type="Proteomes" id="UP000243784"/>
    </source>
</evidence>
<dbReference type="KEGG" id="rpla:A4Z71_02140"/>
<keyword evidence="5 8" id="KW-0227">DNA damage</keyword>
<name>A0A1D9E0W0_9MICO</name>
<protein>
    <recommendedName>
        <fullName evidence="4 8">Uracil-DNA glycosylase</fullName>
        <shortName evidence="8">UDG</shortName>
        <ecNumber evidence="4 8">3.2.2.27</ecNumber>
    </recommendedName>
</protein>
<dbReference type="SUPFAM" id="SSF52141">
    <property type="entry name" value="Uracil-DNA glycosylase-like"/>
    <property type="match status" value="1"/>
</dbReference>
<dbReference type="Pfam" id="PF03167">
    <property type="entry name" value="UDG"/>
    <property type="match status" value="1"/>
</dbReference>
<comment type="subcellular location">
    <subcellularLocation>
        <location evidence="8">Cytoplasm</location>
    </subcellularLocation>
</comment>
<dbReference type="NCBIfam" id="NF003592">
    <property type="entry name" value="PRK05254.1-5"/>
    <property type="match status" value="1"/>
</dbReference>
<reference evidence="12 13" key="1">
    <citation type="journal article" date="2016" name="Biochim. Biophys. Acta">
        <title>Photochemical characterization of actinorhodopsin and its functional existence in the natural host.</title>
        <authorList>
            <person name="Nakamura S."/>
            <person name="Kikukawa T."/>
            <person name="Tamogami J."/>
            <person name="Kamiya M."/>
            <person name="Aizawa T."/>
            <person name="Hahn M.W."/>
            <person name="Ihara K."/>
            <person name="Kamo N."/>
            <person name="Demura M."/>
        </authorList>
    </citation>
    <scope>NUCLEOTIDE SEQUENCE [LARGE SCALE GENOMIC DNA]</scope>
    <source>
        <strain evidence="12 13">MWH-Dar1</strain>
    </source>
</reference>
<accession>A0A1D9E0W0</accession>
<dbReference type="GO" id="GO:0005737">
    <property type="term" value="C:cytoplasm"/>
    <property type="evidence" value="ECO:0007669"/>
    <property type="project" value="UniProtKB-SubCell"/>
</dbReference>
<dbReference type="InterPro" id="IPR002043">
    <property type="entry name" value="UDG_fam1"/>
</dbReference>
<keyword evidence="6 8" id="KW-0378">Hydrolase</keyword>
<dbReference type="InterPro" id="IPR005122">
    <property type="entry name" value="Uracil-DNA_glycosylase-like"/>
</dbReference>
<keyword evidence="13" id="KW-1185">Reference proteome</keyword>
<comment type="similarity">
    <text evidence="3 8 10">Belongs to the uracil-DNA glycosylase (UDG) superfamily. UNG family.</text>
</comment>
<dbReference type="InterPro" id="IPR036895">
    <property type="entry name" value="Uracil-DNA_glycosylase-like_sf"/>
</dbReference>
<dbReference type="NCBIfam" id="TIGR00628">
    <property type="entry name" value="ung"/>
    <property type="match status" value="1"/>
</dbReference>
<feature type="active site" description="Proton acceptor" evidence="8 9">
    <location>
        <position position="54"/>
    </location>
</feature>